<keyword evidence="2" id="KW-0067">ATP-binding</keyword>
<dbReference type="GO" id="GO:0016887">
    <property type="term" value="F:ATP hydrolysis activity"/>
    <property type="evidence" value="ECO:0007669"/>
    <property type="project" value="InterPro"/>
</dbReference>
<feature type="non-terminal residue" evidence="4">
    <location>
        <position position="212"/>
    </location>
</feature>
<dbReference type="Proteomes" id="UP000230392">
    <property type="component" value="Unassembled WGS sequence"/>
</dbReference>
<keyword evidence="1" id="KW-0547">Nucleotide-binding</keyword>
<dbReference type="GO" id="GO:0006289">
    <property type="term" value="P:nucleotide-excision repair"/>
    <property type="evidence" value="ECO:0007669"/>
    <property type="project" value="InterPro"/>
</dbReference>
<reference evidence="4 5" key="1">
    <citation type="submission" date="2017-09" db="EMBL/GenBank/DDBJ databases">
        <title>Depth-based differentiation of microbial function through sediment-hosted aquifers and enrichment of novel symbionts in the deep terrestrial subsurface.</title>
        <authorList>
            <person name="Probst A.J."/>
            <person name="Ladd B."/>
            <person name="Jarett J.K."/>
            <person name="Geller-Mcgrath D.E."/>
            <person name="Sieber C.M."/>
            <person name="Emerson J.B."/>
            <person name="Anantharaman K."/>
            <person name="Thomas B.C."/>
            <person name="Malmstrom R."/>
            <person name="Stieglmeier M."/>
            <person name="Klingl A."/>
            <person name="Woyke T."/>
            <person name="Ryan C.M."/>
            <person name="Banfield J.F."/>
        </authorList>
    </citation>
    <scope>NUCLEOTIDE SEQUENCE [LARGE SCALE GENOMIC DNA]</scope>
    <source>
        <strain evidence="4">CG23_combo_of_CG06-09_8_20_14_all_48_7</strain>
    </source>
</reference>
<organism evidence="4 5">
    <name type="scientific">bacterium (Candidatus Ratteibacteria) CG23_combo_of_CG06-09_8_20_14_all_48_7</name>
    <dbReference type="NCBI Taxonomy" id="2014292"/>
    <lineage>
        <taxon>Bacteria</taxon>
        <taxon>Candidatus Ratteibacteria</taxon>
    </lineage>
</organism>
<dbReference type="InterPro" id="IPR027417">
    <property type="entry name" value="P-loop_NTPase"/>
</dbReference>
<proteinExistence type="predicted"/>
<comment type="caution">
    <text evidence="4">The sequence shown here is derived from an EMBL/GenBank/DDBJ whole genome shotgun (WGS) entry which is preliminary data.</text>
</comment>
<dbReference type="AlphaFoldDB" id="A0A2G9YA74"/>
<feature type="domain" description="UvrB interaction" evidence="3">
    <location>
        <begin position="6"/>
        <end position="91"/>
    </location>
</feature>
<feature type="non-terminal residue" evidence="4">
    <location>
        <position position="1"/>
    </location>
</feature>
<protein>
    <recommendedName>
        <fullName evidence="3">UvrB interaction domain-containing protein</fullName>
    </recommendedName>
</protein>
<sequence length="212" mass="23894">EHTSSLKLKQPIDRSRFIEKMAACGYQRAELVTEAGQFTIRGGIIDLFPTTRERPLRIELSGNKIISLRYFNPETQLSYEPTGSVTILPVTEKGLMPSEKAGFFLEYFPPETLLVLWELSDILAEEKTFCKYFAGEEAHLSLETIRKARFPSVSLSSNPPSSPFAKGGFEGDLKGVSFHTESVTRFSLKGPVDLPDIWQKEPLLIFCRNESQ</sequence>
<evidence type="ECO:0000256" key="2">
    <source>
        <dbReference type="ARBA" id="ARBA00022840"/>
    </source>
</evidence>
<evidence type="ECO:0000259" key="3">
    <source>
        <dbReference type="Pfam" id="PF17757"/>
    </source>
</evidence>
<dbReference type="GO" id="GO:0009380">
    <property type="term" value="C:excinuclease repair complex"/>
    <property type="evidence" value="ECO:0007669"/>
    <property type="project" value="InterPro"/>
</dbReference>
<dbReference type="GO" id="GO:0003677">
    <property type="term" value="F:DNA binding"/>
    <property type="evidence" value="ECO:0007669"/>
    <property type="project" value="InterPro"/>
</dbReference>
<dbReference type="InterPro" id="IPR004807">
    <property type="entry name" value="UvrB"/>
</dbReference>
<dbReference type="Gene3D" id="3.30.2060.10">
    <property type="entry name" value="Penicillin-binding protein 1b domain"/>
    <property type="match status" value="1"/>
</dbReference>
<dbReference type="EMBL" id="PCRF01000207">
    <property type="protein sequence ID" value="PIP16130.1"/>
    <property type="molecule type" value="Genomic_DNA"/>
</dbReference>
<evidence type="ECO:0000313" key="4">
    <source>
        <dbReference type="EMBL" id="PIP16130.1"/>
    </source>
</evidence>
<gene>
    <name evidence="4" type="ORF">COX46_04160</name>
</gene>
<dbReference type="PANTHER" id="PTHR24029">
    <property type="entry name" value="UVRABC SYSTEM PROTEIN B"/>
    <property type="match status" value="1"/>
</dbReference>
<dbReference type="InterPro" id="IPR041471">
    <property type="entry name" value="UvrB_inter"/>
</dbReference>
<dbReference type="PANTHER" id="PTHR24029:SF1">
    <property type="entry name" value="TRANSCRIPTION-REPAIR-COUPLING FACTOR"/>
    <property type="match status" value="1"/>
</dbReference>
<dbReference type="Pfam" id="PF17757">
    <property type="entry name" value="UvrB_inter"/>
    <property type="match status" value="1"/>
</dbReference>
<dbReference type="GO" id="GO:0005524">
    <property type="term" value="F:ATP binding"/>
    <property type="evidence" value="ECO:0007669"/>
    <property type="project" value="UniProtKB-KW"/>
</dbReference>
<dbReference type="SUPFAM" id="SSF52540">
    <property type="entry name" value="P-loop containing nucleoside triphosphate hydrolases"/>
    <property type="match status" value="1"/>
</dbReference>
<name>A0A2G9YA74_9BACT</name>
<accession>A0A2G9YA74</accession>
<evidence type="ECO:0000313" key="5">
    <source>
        <dbReference type="Proteomes" id="UP000230392"/>
    </source>
</evidence>
<evidence type="ECO:0000256" key="1">
    <source>
        <dbReference type="ARBA" id="ARBA00022741"/>
    </source>
</evidence>